<evidence type="ECO:0000313" key="1">
    <source>
        <dbReference type="EMBL" id="AIF05203.1"/>
    </source>
</evidence>
<sequence>MGALAESAPIWTTARHQDDSGTFGGLKLALGNGTVDASTTSQYSDLPNIVEVYTATWCMNCVSSEYAMDQATEGTDSVLIHYHRHWFEIEDPFGSNSTEERWVAAYGDSSKDNVGTERAAPTSVIDGQRMHSGSSPKGTSLVDDYSQSLLVGNRAWFMDGTIDFSVDFTDGATFSWNFDNLVFSCADECPPQTTTPWILFVEDSARFEDGSNGLDDYVHVAHSAVQLDGTNGTAALDIPTTSDGEDMNAVLLIDWNVEHPPDPGFHNPLPAVGIATFLSLLAAIPLTRASRQE</sequence>
<dbReference type="EMBL" id="KF900732">
    <property type="protein sequence ID" value="AIF05203.1"/>
    <property type="molecule type" value="Genomic_DNA"/>
</dbReference>
<organism evidence="1">
    <name type="scientific">uncultured marine group II/III euryarchaeote KM3_181_A09</name>
    <dbReference type="NCBI Taxonomy" id="1457943"/>
    <lineage>
        <taxon>Archaea</taxon>
        <taxon>Methanobacteriati</taxon>
        <taxon>Methanobacteriota</taxon>
        <taxon>environmental samples</taxon>
    </lineage>
</organism>
<evidence type="ECO:0008006" key="2">
    <source>
        <dbReference type="Google" id="ProtNLM"/>
    </source>
</evidence>
<reference evidence="1" key="1">
    <citation type="journal article" date="2014" name="Genome Biol. Evol.">
        <title>Pangenome evidence for extensive interdomain horizontal transfer affecting lineage core and shell genes in uncultured planktonic thaumarchaeota and euryarchaeota.</title>
        <authorList>
            <person name="Deschamps P."/>
            <person name="Zivanovic Y."/>
            <person name="Moreira D."/>
            <person name="Rodriguez-Valera F."/>
            <person name="Lopez-Garcia P."/>
        </authorList>
    </citation>
    <scope>NUCLEOTIDE SEQUENCE</scope>
</reference>
<protein>
    <recommendedName>
        <fullName evidence="2">Thioredoxin domain-containing protein</fullName>
    </recommendedName>
</protein>
<accession>A0A075GTV8</accession>
<name>A0A075GTV8_9EURY</name>
<dbReference type="AlphaFoldDB" id="A0A075GTV8"/>
<proteinExistence type="predicted"/>